<evidence type="ECO:0000256" key="5">
    <source>
        <dbReference type="ARBA" id="ARBA00023136"/>
    </source>
</evidence>
<gene>
    <name evidence="8" type="ORF">AMD02_11000</name>
</gene>
<proteinExistence type="predicted"/>
<dbReference type="PATRIC" id="fig|136160.3.peg.2603"/>
<dbReference type="PANTHER" id="PTHR10465">
    <property type="entry name" value="TRANSMEMBRANE GTPASE FZO1"/>
    <property type="match status" value="1"/>
</dbReference>
<feature type="coiled-coil region" evidence="6">
    <location>
        <begin position="469"/>
        <end position="527"/>
    </location>
</feature>
<sequence>MQMTTSQQTRSDVLTFTSAEQKRRALIEEKQASHRYDLAFCGHYSAGKSTILNRLIGAEVLPTSPIPTSANIIKIAQGPLGLKVEKNNGELSTFTGEIPWDQVREWGMNGEEISSLTLTLPLPFLNETSCIFDTPGVDSTDPTHQAVTTEQLYTTDGIVYVMDYNHVQSETNLYFLKQLSDEKKPIVIVINQIDKHDEREVPFATFDQSVKDVFQKWGIEFETIYYTSMKVANHPLNQFSTFAEDVKKRLYYSDSLIPFAKQRLWQSFYYGIERRLRDELEQTIEAIHEEMSANGYDPAVLTEKTKLEAEREKVLQLPQTLLAKGEQEVSKLFQNVTLFPFTTTDLTRDWLESVQPSYKVGLLFSKKKTEAERASRLQKAVADLQDKVKSQLEFHLHRLFQEQIDWERLTNKEEVERAISEVHFEVTPSLFIDHVKIGTTSREYVFTFTSQLTDLICKQLKAKALVVFQKQQEGIKAHVHEQLEQLEEKLATLQNVKSYVDKIEEAERSFQKQKQHLMEEAERYDDQGQYAKALAVVKNQSNESIMKEATAFYGIRLPNKSVIADALEEPIKEQDVVFREDETKEWIDRLYQAIEKYDTDGHPLHHEMKKLLERMERYHQQQYVVSLFGAFSAGKSSFANALLGEAVLPVSPNPTTATVTTVCRPTNQYAHRSAIIKMKNRADLDEEIQAVADQLDLKLSLKNIQSWKPKRMQVATNQQRSYVNYLSTLQASLKDQEWTLGSEQVIDLEELALWVGTESHACLIQEVTLYYDCDLTRAGVVLVDTPGVNSIHGRHTNVAFTQLKESDAIFYLTYYNHSFSKADQYFLQQMAKVNEAFHDDKLYFVINAADLAASAEELAGVVSHVKQQLKANHMESPRLFYVSSKQALAAKTTGETSNEDASSFHQFETMFYQQMINQLKRISAQRIVEEAARFCAKLGDTLAFLQKEEGERKTRRQEVQQIVEMLRDELLTLVPTQSLRESEQEVAELFLYLRQRLRYVLADEFSQFVNVTTVTGASRKQQKAALTSAIQAWKREGEQYVRQELAATTVRLETVIQGRMTKWQEQIIYDWKRSLPHLTVDAYEQEVKVIVDSDVKLLLEVTSYEAFYPSARSFFEEGGLKRLKETLVDDMLEVATKQLKEAEWEYSNAIVQAVHQASEDVKKQLDDGLNREITRIDSLMSSEIKREITEQRDQLQTLIDESVRL</sequence>
<feature type="domain" description="Dynamin N-terminal" evidence="7">
    <location>
        <begin position="38"/>
        <end position="193"/>
    </location>
</feature>
<name>A0A0M0KKJ1_ALKHA</name>
<dbReference type="Pfam" id="PF00350">
    <property type="entry name" value="Dynamin_N"/>
    <property type="match status" value="2"/>
</dbReference>
<dbReference type="SUPFAM" id="SSF52540">
    <property type="entry name" value="P-loop containing nucleoside triphosphate hydrolases"/>
    <property type="match status" value="2"/>
</dbReference>
<evidence type="ECO:0000256" key="6">
    <source>
        <dbReference type="SAM" id="Coils"/>
    </source>
</evidence>
<dbReference type="InterPro" id="IPR045063">
    <property type="entry name" value="Dynamin_N"/>
</dbReference>
<dbReference type="RefSeq" id="WP_053431333.1">
    <property type="nucleotide sequence ID" value="NZ_LILD02000001.1"/>
</dbReference>
<accession>A0A0M0KKJ1</accession>
<evidence type="ECO:0000313" key="8">
    <source>
        <dbReference type="EMBL" id="KOO39310.1"/>
    </source>
</evidence>
<keyword evidence="4" id="KW-0342">GTP-binding</keyword>
<keyword evidence="3" id="KW-0378">Hydrolase</keyword>
<evidence type="ECO:0000256" key="3">
    <source>
        <dbReference type="ARBA" id="ARBA00022801"/>
    </source>
</evidence>
<dbReference type="EMBL" id="LILD01000001">
    <property type="protein sequence ID" value="KOO39310.1"/>
    <property type="molecule type" value="Genomic_DNA"/>
</dbReference>
<dbReference type="InterPro" id="IPR027094">
    <property type="entry name" value="Mitofusin_fam"/>
</dbReference>
<dbReference type="PANTHER" id="PTHR10465:SF0">
    <property type="entry name" value="SARCALUMENIN"/>
    <property type="match status" value="1"/>
</dbReference>
<keyword evidence="5" id="KW-0472">Membrane</keyword>
<evidence type="ECO:0000256" key="4">
    <source>
        <dbReference type="ARBA" id="ARBA00023134"/>
    </source>
</evidence>
<dbReference type="GO" id="GO:0005525">
    <property type="term" value="F:GTP binding"/>
    <property type="evidence" value="ECO:0007669"/>
    <property type="project" value="UniProtKB-KW"/>
</dbReference>
<keyword evidence="6" id="KW-0175">Coiled coil</keyword>
<dbReference type="CDD" id="cd09912">
    <property type="entry name" value="DLP_2"/>
    <property type="match status" value="2"/>
</dbReference>
<dbReference type="GO" id="GO:0003924">
    <property type="term" value="F:GTPase activity"/>
    <property type="evidence" value="ECO:0007669"/>
    <property type="project" value="InterPro"/>
</dbReference>
<dbReference type="InterPro" id="IPR027417">
    <property type="entry name" value="P-loop_NTPase"/>
</dbReference>
<keyword evidence="2" id="KW-0547">Nucleotide-binding</keyword>
<feature type="domain" description="Dynamin N-terminal" evidence="7">
    <location>
        <begin position="626"/>
        <end position="847"/>
    </location>
</feature>
<dbReference type="AlphaFoldDB" id="A0A0M0KKJ1"/>
<comment type="subcellular location">
    <subcellularLocation>
        <location evidence="1">Membrane</location>
    </subcellularLocation>
</comment>
<dbReference type="GO" id="GO:0016020">
    <property type="term" value="C:membrane"/>
    <property type="evidence" value="ECO:0007669"/>
    <property type="project" value="UniProtKB-SubCell"/>
</dbReference>
<evidence type="ECO:0000259" key="7">
    <source>
        <dbReference type="Pfam" id="PF00350"/>
    </source>
</evidence>
<protein>
    <recommendedName>
        <fullName evidence="7">Dynamin N-terminal domain-containing protein</fullName>
    </recommendedName>
</protein>
<comment type="caution">
    <text evidence="8">The sequence shown here is derived from an EMBL/GenBank/DDBJ whole genome shotgun (WGS) entry which is preliminary data.</text>
</comment>
<dbReference type="Gene3D" id="3.40.50.300">
    <property type="entry name" value="P-loop containing nucleotide triphosphate hydrolases"/>
    <property type="match status" value="2"/>
</dbReference>
<evidence type="ECO:0000256" key="1">
    <source>
        <dbReference type="ARBA" id="ARBA00004370"/>
    </source>
</evidence>
<organism evidence="8">
    <name type="scientific">Halalkalibacterium halodurans</name>
    <name type="common">Bacillus halodurans</name>
    <dbReference type="NCBI Taxonomy" id="86665"/>
    <lineage>
        <taxon>Bacteria</taxon>
        <taxon>Bacillati</taxon>
        <taxon>Bacillota</taxon>
        <taxon>Bacilli</taxon>
        <taxon>Bacillales</taxon>
        <taxon>Bacillaceae</taxon>
        <taxon>Halalkalibacterium (ex Joshi et al. 2022)</taxon>
    </lineage>
</organism>
<evidence type="ECO:0000256" key="2">
    <source>
        <dbReference type="ARBA" id="ARBA00022741"/>
    </source>
</evidence>
<reference evidence="8" key="1">
    <citation type="submission" date="2015-08" db="EMBL/GenBank/DDBJ databases">
        <title>Complete DNA Sequence of Pseudomonas syringae pv. actinidiae, the Causal Agent of Kiwifruit Canker Disease.</title>
        <authorList>
            <person name="Rikkerink E.H.A."/>
            <person name="Fineran P.C."/>
        </authorList>
    </citation>
    <scope>NUCLEOTIDE SEQUENCE</scope>
    <source>
        <strain evidence="8">DSM 13666</strain>
    </source>
</reference>